<dbReference type="Pfam" id="PF18962">
    <property type="entry name" value="Por_Secre_tail"/>
    <property type="match status" value="1"/>
</dbReference>
<accession>A0A1F6VQ93</accession>
<protein>
    <recommendedName>
        <fullName evidence="1">Secretion system C-terminal sorting domain-containing protein</fullName>
    </recommendedName>
</protein>
<dbReference type="InterPro" id="IPR026444">
    <property type="entry name" value="Secre_tail"/>
</dbReference>
<dbReference type="STRING" id="1801748.A3B84_01090"/>
<evidence type="ECO:0000313" key="2">
    <source>
        <dbReference type="EMBL" id="OGI71736.1"/>
    </source>
</evidence>
<evidence type="ECO:0000259" key="1">
    <source>
        <dbReference type="Pfam" id="PF18962"/>
    </source>
</evidence>
<reference evidence="2 3" key="1">
    <citation type="journal article" date="2016" name="Nat. Commun.">
        <title>Thousands of microbial genomes shed light on interconnected biogeochemical processes in an aquifer system.</title>
        <authorList>
            <person name="Anantharaman K."/>
            <person name="Brown C.T."/>
            <person name="Hug L.A."/>
            <person name="Sharon I."/>
            <person name="Castelle C.J."/>
            <person name="Probst A.J."/>
            <person name="Thomas B.C."/>
            <person name="Singh A."/>
            <person name="Wilkins M.J."/>
            <person name="Karaoz U."/>
            <person name="Brodie E.L."/>
            <person name="Williams K.H."/>
            <person name="Hubbard S.S."/>
            <person name="Banfield J.F."/>
        </authorList>
    </citation>
    <scope>NUCLEOTIDE SEQUENCE [LARGE SCALE GENOMIC DNA]</scope>
</reference>
<dbReference type="Gene3D" id="2.60.40.4070">
    <property type="match status" value="1"/>
</dbReference>
<dbReference type="Proteomes" id="UP000177112">
    <property type="component" value="Unassembled WGS sequence"/>
</dbReference>
<comment type="caution">
    <text evidence="2">The sequence shown here is derived from an EMBL/GenBank/DDBJ whole genome shotgun (WGS) entry which is preliminary data.</text>
</comment>
<gene>
    <name evidence="2" type="ORF">A3B84_01090</name>
</gene>
<sequence length="249" mass="28426">MDVDSFKTRSSLKNGFQIFGNYGKVREGRNFAEFNWSKYMTTQTPDSVIVDVFFNNTDTSVTGMWIGLAIVDSNHYWYQLKPLFLDAPFWYPISWDVREAKATISSFTEIYLMFFLISNNSSDVGAEVMVDNLRGIDGTLGTVIYDNFSSSTTGISEEEQIPQGFALEQNYPNPFNPFTTIRFTVPQREYVSLVVFNSLGQEVRSLVEREEGIGSHEVEFDASNLPSGVYFYRLRAGSFVETKRLVLLR</sequence>
<proteinExistence type="predicted"/>
<name>A0A1F6VQ93_9BACT</name>
<organism evidence="2 3">
    <name type="scientific">Candidatus Nomurabacteria bacterium RIFCSPHIGHO2_02_FULL_35_13</name>
    <dbReference type="NCBI Taxonomy" id="1801748"/>
    <lineage>
        <taxon>Bacteria</taxon>
        <taxon>Candidatus Nomuraibacteriota</taxon>
    </lineage>
</organism>
<dbReference type="NCBIfam" id="TIGR04183">
    <property type="entry name" value="Por_Secre_tail"/>
    <property type="match status" value="1"/>
</dbReference>
<dbReference type="EMBL" id="MFTY01000002">
    <property type="protein sequence ID" value="OGI71736.1"/>
    <property type="molecule type" value="Genomic_DNA"/>
</dbReference>
<dbReference type="AlphaFoldDB" id="A0A1F6VQ93"/>
<feature type="domain" description="Secretion system C-terminal sorting" evidence="1">
    <location>
        <begin position="171"/>
        <end position="246"/>
    </location>
</feature>
<evidence type="ECO:0000313" key="3">
    <source>
        <dbReference type="Proteomes" id="UP000177112"/>
    </source>
</evidence>